<protein>
    <recommendedName>
        <fullName evidence="3">Response regulatory domain-containing protein</fullName>
    </recommendedName>
</protein>
<sequence length="123" mass="13668">MVKIKVTGRNPKFVDNICEILGLFGYQAEAVDMGTDVQEVCWDSVKLVVFDVSNGCHTSGDMALIRYLCSFGIPVLVLGYPDDLGYYMHGLDNWPKVHYLKKMSSAMAFEKRLVQLVGSPSAN</sequence>
<dbReference type="Proteomes" id="UP000010796">
    <property type="component" value="Chromosome"/>
</dbReference>
<accession>L0G618</accession>
<gene>
    <name evidence="1" type="ordered locus">Echvi_4246</name>
</gene>
<dbReference type="EMBL" id="CP003346">
    <property type="protein sequence ID" value="AGA80441.1"/>
    <property type="molecule type" value="Genomic_DNA"/>
</dbReference>
<dbReference type="AlphaFoldDB" id="L0G618"/>
<proteinExistence type="predicted"/>
<evidence type="ECO:0000313" key="1">
    <source>
        <dbReference type="EMBL" id="AGA80441.1"/>
    </source>
</evidence>
<dbReference type="HOGENOM" id="CLU_2011631_0_0_10"/>
<evidence type="ECO:0008006" key="3">
    <source>
        <dbReference type="Google" id="ProtNLM"/>
    </source>
</evidence>
<dbReference type="OrthoDB" id="9880797at2"/>
<organism evidence="1 2">
    <name type="scientific">Echinicola vietnamensis (strain DSM 17526 / LMG 23754 / KMM 6221)</name>
    <dbReference type="NCBI Taxonomy" id="926556"/>
    <lineage>
        <taxon>Bacteria</taxon>
        <taxon>Pseudomonadati</taxon>
        <taxon>Bacteroidota</taxon>
        <taxon>Cytophagia</taxon>
        <taxon>Cytophagales</taxon>
        <taxon>Cyclobacteriaceae</taxon>
        <taxon>Echinicola</taxon>
    </lineage>
</organism>
<keyword evidence="2" id="KW-1185">Reference proteome</keyword>
<dbReference type="KEGG" id="evi:Echvi_4246"/>
<evidence type="ECO:0000313" key="2">
    <source>
        <dbReference type="Proteomes" id="UP000010796"/>
    </source>
</evidence>
<name>L0G618_ECHVK</name>
<reference evidence="2" key="1">
    <citation type="submission" date="2012-02" db="EMBL/GenBank/DDBJ databases">
        <title>The complete genome of Echinicola vietnamensis DSM 17526.</title>
        <authorList>
            <person name="Lucas S."/>
            <person name="Copeland A."/>
            <person name="Lapidus A."/>
            <person name="Glavina del Rio T."/>
            <person name="Dalin E."/>
            <person name="Tice H."/>
            <person name="Bruce D."/>
            <person name="Goodwin L."/>
            <person name="Pitluck S."/>
            <person name="Peters L."/>
            <person name="Ovchinnikova G."/>
            <person name="Teshima H."/>
            <person name="Kyrpides N."/>
            <person name="Mavromatis K."/>
            <person name="Ivanova N."/>
            <person name="Brettin T."/>
            <person name="Detter J.C."/>
            <person name="Han C."/>
            <person name="Larimer F."/>
            <person name="Land M."/>
            <person name="Hauser L."/>
            <person name="Markowitz V."/>
            <person name="Cheng J.-F."/>
            <person name="Hugenholtz P."/>
            <person name="Woyke T."/>
            <person name="Wu D."/>
            <person name="Brambilla E."/>
            <person name="Klenk H.-P."/>
            <person name="Eisen J.A."/>
        </authorList>
    </citation>
    <scope>NUCLEOTIDE SEQUENCE [LARGE SCALE GENOMIC DNA]</scope>
    <source>
        <strain evidence="2">DSM 17526 / LMG 23754 / KMM 6221</strain>
    </source>
</reference>
<dbReference type="RefSeq" id="WP_015267974.1">
    <property type="nucleotide sequence ID" value="NC_019904.1"/>
</dbReference>